<accession>A0ABU7LBH4</accession>
<dbReference type="InterPro" id="IPR036527">
    <property type="entry name" value="SCP2_sterol-bd_dom_sf"/>
</dbReference>
<dbReference type="RefSeq" id="WP_330133908.1">
    <property type="nucleotide sequence ID" value="NZ_JAUTXY010000005.1"/>
</dbReference>
<dbReference type="Proteomes" id="UP001336020">
    <property type="component" value="Unassembled WGS sequence"/>
</dbReference>
<dbReference type="Gene3D" id="3.30.1050.10">
    <property type="entry name" value="SCP2 sterol-binding domain"/>
    <property type="match status" value="1"/>
</dbReference>
<protein>
    <submittedName>
        <fullName evidence="1">Uncharacterized protein</fullName>
    </submittedName>
</protein>
<reference evidence="1 2" key="1">
    <citation type="submission" date="2023-07" db="EMBL/GenBank/DDBJ databases">
        <authorList>
            <person name="Girao M."/>
            <person name="Carvalho M.F."/>
        </authorList>
    </citation>
    <scope>NUCLEOTIDE SEQUENCE [LARGE SCALE GENOMIC DNA]</scope>
    <source>
        <strain evidence="1 2">YIM65754</strain>
    </source>
</reference>
<evidence type="ECO:0000313" key="2">
    <source>
        <dbReference type="Proteomes" id="UP001336020"/>
    </source>
</evidence>
<evidence type="ECO:0000313" key="1">
    <source>
        <dbReference type="EMBL" id="MEE2058679.1"/>
    </source>
</evidence>
<dbReference type="SUPFAM" id="SSF55718">
    <property type="entry name" value="SCP-like"/>
    <property type="match status" value="1"/>
</dbReference>
<name>A0ABU7LBH4_9NOCA</name>
<dbReference type="EMBL" id="JAUTXY010000005">
    <property type="protein sequence ID" value="MEE2058679.1"/>
    <property type="molecule type" value="Genomic_DNA"/>
</dbReference>
<sequence>MSTNATCVLVAVGSRTATPLKVVAEALAAADVSLPAGSALVGAAVADATAPAVPGARRIGSRWNAERFVERSESVSVETVITRITGDRVERHVALRDVNGALRESGTETWLLDDPAAVEPAPELDFCSIEWGNLLSDSLEDDRGFTSSLSTWDGTIGLRCGDRELHLRIYKGTIVDVTRRVPHGATFTFVAPAHTWVDLVLSDTDDFMRRAISGEFSSSGDGYEYLRLTKPLNTIIAHARLIARKANS</sequence>
<gene>
    <name evidence="1" type="ORF">Q7514_14235</name>
</gene>
<organism evidence="1 2">
    <name type="scientific">Rhodococcus artemisiae</name>
    <dbReference type="NCBI Taxonomy" id="714159"/>
    <lineage>
        <taxon>Bacteria</taxon>
        <taxon>Bacillati</taxon>
        <taxon>Actinomycetota</taxon>
        <taxon>Actinomycetes</taxon>
        <taxon>Mycobacteriales</taxon>
        <taxon>Nocardiaceae</taxon>
        <taxon>Rhodococcus</taxon>
    </lineage>
</organism>
<proteinExistence type="predicted"/>
<comment type="caution">
    <text evidence="1">The sequence shown here is derived from an EMBL/GenBank/DDBJ whole genome shotgun (WGS) entry which is preliminary data.</text>
</comment>
<keyword evidence="2" id="KW-1185">Reference proteome</keyword>